<protein>
    <submittedName>
        <fullName evidence="11">Protein NrfI</fullName>
    </submittedName>
</protein>
<reference evidence="11 12" key="2">
    <citation type="submission" date="2024-05" db="EMBL/GenBank/DDBJ databases">
        <authorList>
            <person name="Chen Y."/>
            <person name="Shah S."/>
            <person name="Dougan E. K."/>
            <person name="Thang M."/>
            <person name="Chan C."/>
        </authorList>
    </citation>
    <scope>NUCLEOTIDE SEQUENCE [LARGE SCALE GENOMIC DNA]</scope>
</reference>
<evidence type="ECO:0000256" key="1">
    <source>
        <dbReference type="ARBA" id="ARBA00004141"/>
    </source>
</evidence>
<evidence type="ECO:0000256" key="7">
    <source>
        <dbReference type="SAM" id="Phobius"/>
    </source>
</evidence>
<feature type="transmembrane region" description="Helical" evidence="7">
    <location>
        <begin position="993"/>
        <end position="1016"/>
    </location>
</feature>
<feature type="transmembrane region" description="Helical" evidence="7">
    <location>
        <begin position="489"/>
        <end position="508"/>
    </location>
</feature>
<sequence length="1595" mass="174338">MVQMKLLRMSYVESPESPLSARAKSSRGVLLVAIGLFASASVVFAVGCSSEEDIRTYNVPKSPEAQATAATSSTPAAQGVASRMLAAVVPEPTQSWFFKLMGPEALVAKQREPFLELVRSIKIAGPDEPPQWDLPEGWTQEQGSGMRFATIHPLPDEPTVELTVIPLPTAGDDEAEYVLSNINRWRNQLGLAPIDKAELEAAKPADEAGDSASILRIPLGDDQEAVVVDISGVSAPSTGRGGPFSGGMPQGPMVPQGPMPPAGPSVGTPSSRPTAPAASSLKYEVPEAWTEGPAGGMRKAAFQIDQDGKSAEVTVIDLPESGLVPNVNRWRGQIGLEPLSPEEIEQQAEDIEIDGHPGHYVEMWTDESAPDRKAILAAIVNIEGQSWFIKLSGDAAVAEAQRDARLEPSFQPHNVTMASNTLTAQPDQTPEAKGPTRSRSTTPPSTLRRIVEVLASLKLTVALFAMAIVIVFAGTLGQVDQDIWQVIDQYFRTAIAWIPFQVFFPPSFFPSMPQIPGGFYFPGGWLIGLAMAVNLVAAHGIRFKTQATGSRLRWGLAVIFAGCVLTWLVVVSGSNTEGVYEATGAGWDTVWDWLKLGLAAVWLALAYVLWGTPSDKKFERWSIIGGLFTVAAVLAYLIIGGEEARISDSSMRILWQLIKGTAAGVVLLAGCVMVFKKRAGIVLLHGGIGLMMFSEFLVGIQAVEGQMVIDEGDTVNFVQDIREVELAVIDRSNPEHDEVVVISERALKSGEPIESPLLPFTIDVQEFMDNSNIRRVTEGDANAATDGQGLEVIAEAVRPGAGTDSSSEVDVASAYIKLTPNDDSKALGTFLATQFLGEQPVAVGDQTYDVALRFKRTYKPYSLELLDVRKDDYIGTSTPRNYSSDVQLVDPTRNVDRKVKIWMNNPLRFAGETFYQSGYRADPRSGAETTTLSVVTNTGWMIPYVACMIVATGMLAQFSQTLLRFLRRWRTERMPLVQSSTGQVPTVKSGSSIWTWLIVPAVVVGLAAMLIGRAAYVATPEPNEPNLYEFGKVPVVYKGRTKPIDTLARNSLRILSHRETFKDADEKTQPAIRWLVDLMAKPEEALDYHVIRIDNLELLETLGLTRRESSRYALSEFFDHMPELSKQARLARDMDPHQLTTYQKSVLGLEEKIGLVDLLLQSFSLPRIRPENVKDDLLATVQQQEVLNQREPPLLIPPMAKDGTWNTYASGWTKDFIRVNLTDDKKINPATDAVTGMLAAYAQDDAKSFNEQMTEYKAMVAGNPAATVNPEKIGFEAYFNHAAPFFYAAWLYLLAFVLIACSWLGWSRTLGRAAFWLIVFTFVIHTLALVSRIYISGRPPVTNLYSSAVFIGWGCVIFGLIFERVYRLGIGNIIAAVAGFATLLIAHFLAGDGDTFVVLQAVLDTQFWLATHVVCITLGYSTTFVAGLLGLLYVLRGVLTPSLSEDVGRNLTRMIYGTLCFGLFFSFVGTVLGGLWADDSWGRFWGWDPKENGALIIVLWNALVLHARWGGMVRSRGLAVLAIAGNIATAWSWFGVNELGVGLHSYGFHDGMRTALGLFVVSQLTIIALGSLPLTWWWSYRDRPTDTTPPVAPVG</sequence>
<name>A0A9P1BEA7_9DINO</name>
<dbReference type="PANTHER" id="PTHR30071:SF1">
    <property type="entry name" value="CYTOCHROME B_B6 PROTEIN-RELATED"/>
    <property type="match status" value="1"/>
</dbReference>
<dbReference type="GO" id="GO:0005886">
    <property type="term" value="C:plasma membrane"/>
    <property type="evidence" value="ECO:0007669"/>
    <property type="project" value="TreeGrafter"/>
</dbReference>
<feature type="transmembrane region" description="Helical" evidence="7">
    <location>
        <begin position="1341"/>
        <end position="1362"/>
    </location>
</feature>
<feature type="compositionally biased region" description="Polar residues" evidence="6">
    <location>
        <begin position="418"/>
        <end position="428"/>
    </location>
</feature>
<feature type="transmembrane region" description="Helical" evidence="7">
    <location>
        <begin position="682"/>
        <end position="703"/>
    </location>
</feature>
<feature type="compositionally biased region" description="Gly residues" evidence="6">
    <location>
        <begin position="239"/>
        <end position="249"/>
    </location>
</feature>
<feature type="domain" description="Cytochrome c assembly protein" evidence="8">
    <location>
        <begin position="1342"/>
        <end position="1544"/>
    </location>
</feature>
<evidence type="ECO:0000256" key="5">
    <source>
        <dbReference type="ARBA" id="ARBA00023136"/>
    </source>
</evidence>
<feature type="transmembrane region" description="Helical" evidence="7">
    <location>
        <begin position="553"/>
        <end position="573"/>
    </location>
</feature>
<feature type="transmembrane region" description="Helical" evidence="7">
    <location>
        <begin position="1556"/>
        <end position="1578"/>
    </location>
</feature>
<feature type="region of interest" description="Disordered" evidence="6">
    <location>
        <begin position="233"/>
        <end position="281"/>
    </location>
</feature>
<evidence type="ECO:0000256" key="4">
    <source>
        <dbReference type="ARBA" id="ARBA00022989"/>
    </source>
</evidence>
<feature type="transmembrane region" description="Helical" evidence="7">
    <location>
        <begin position="593"/>
        <end position="610"/>
    </location>
</feature>
<dbReference type="InterPro" id="IPR002541">
    <property type="entry name" value="Cyt_c_assembly"/>
</dbReference>
<organism evidence="10">
    <name type="scientific">Cladocopium goreaui</name>
    <dbReference type="NCBI Taxonomy" id="2562237"/>
    <lineage>
        <taxon>Eukaryota</taxon>
        <taxon>Sar</taxon>
        <taxon>Alveolata</taxon>
        <taxon>Dinophyceae</taxon>
        <taxon>Suessiales</taxon>
        <taxon>Symbiodiniaceae</taxon>
        <taxon>Cladocopium</taxon>
    </lineage>
</organism>
<dbReference type="InterPro" id="IPR007816">
    <property type="entry name" value="ResB-like_domain"/>
</dbReference>
<dbReference type="GO" id="GO:0020037">
    <property type="term" value="F:heme binding"/>
    <property type="evidence" value="ECO:0007669"/>
    <property type="project" value="InterPro"/>
</dbReference>
<feature type="region of interest" description="Disordered" evidence="6">
    <location>
        <begin position="418"/>
        <end position="443"/>
    </location>
</feature>
<evidence type="ECO:0000256" key="6">
    <source>
        <dbReference type="SAM" id="MobiDB-lite"/>
    </source>
</evidence>
<comment type="subcellular location">
    <subcellularLocation>
        <location evidence="1">Membrane</location>
        <topology evidence="1">Multi-pass membrane protein</topology>
    </subcellularLocation>
</comment>
<feature type="transmembrane region" description="Helical" evidence="7">
    <location>
        <begin position="520"/>
        <end position="541"/>
    </location>
</feature>
<feature type="transmembrane region" description="Helical" evidence="7">
    <location>
        <begin position="1493"/>
        <end position="1511"/>
    </location>
</feature>
<comment type="caution">
    <text evidence="10">The sequence shown here is derived from an EMBL/GenBank/DDBJ whole genome shotgun (WGS) entry which is preliminary data.</text>
</comment>
<feature type="transmembrane region" description="Helical" evidence="7">
    <location>
        <begin position="1313"/>
        <end position="1335"/>
    </location>
</feature>
<dbReference type="EMBL" id="CAMXCT020000001">
    <property type="protein sequence ID" value="CAL1124984.1"/>
    <property type="molecule type" value="Genomic_DNA"/>
</dbReference>
<feature type="transmembrane region" description="Helical" evidence="7">
    <location>
        <begin position="622"/>
        <end position="641"/>
    </location>
</feature>
<feature type="transmembrane region" description="Helical" evidence="7">
    <location>
        <begin position="1518"/>
        <end position="1536"/>
    </location>
</feature>
<feature type="transmembrane region" description="Helical" evidence="7">
    <location>
        <begin position="1285"/>
        <end position="1306"/>
    </location>
</feature>
<evidence type="ECO:0000259" key="9">
    <source>
        <dbReference type="Pfam" id="PF05140"/>
    </source>
</evidence>
<keyword evidence="4 7" id="KW-1133">Transmembrane helix</keyword>
<evidence type="ECO:0000256" key="3">
    <source>
        <dbReference type="ARBA" id="ARBA00022748"/>
    </source>
</evidence>
<dbReference type="EMBL" id="CAMXCT010000001">
    <property type="protein sequence ID" value="CAI3971609.1"/>
    <property type="molecule type" value="Genomic_DNA"/>
</dbReference>
<dbReference type="EMBL" id="CAMXCT030000001">
    <property type="protein sequence ID" value="CAL4758921.1"/>
    <property type="molecule type" value="Genomic_DNA"/>
</dbReference>
<dbReference type="InterPro" id="IPR045062">
    <property type="entry name" value="Cyt_c_biogenesis_CcsA/CcmC"/>
</dbReference>
<feature type="transmembrane region" description="Helical" evidence="7">
    <location>
        <begin position="453"/>
        <end position="477"/>
    </location>
</feature>
<gene>
    <name evidence="10" type="ORF">C1SCF055_LOCUS199</name>
</gene>
<evidence type="ECO:0000313" key="11">
    <source>
        <dbReference type="EMBL" id="CAL4758921.1"/>
    </source>
</evidence>
<feature type="compositionally biased region" description="Low complexity" evidence="6">
    <location>
        <begin position="268"/>
        <end position="280"/>
    </location>
</feature>
<evidence type="ECO:0000313" key="12">
    <source>
        <dbReference type="Proteomes" id="UP001152797"/>
    </source>
</evidence>
<feature type="transmembrane region" description="Helical" evidence="7">
    <location>
        <begin position="1455"/>
        <end position="1477"/>
    </location>
</feature>
<dbReference type="GO" id="GO:0017004">
    <property type="term" value="P:cytochrome complex assembly"/>
    <property type="evidence" value="ECO:0007669"/>
    <property type="project" value="UniProtKB-KW"/>
</dbReference>
<dbReference type="OrthoDB" id="1709115at2759"/>
<feature type="transmembrane region" description="Helical" evidence="7">
    <location>
        <begin position="1369"/>
        <end position="1389"/>
    </location>
</feature>
<proteinExistence type="predicted"/>
<keyword evidence="5 7" id="KW-0472">Membrane</keyword>
<feature type="transmembrane region" description="Helical" evidence="7">
    <location>
        <begin position="653"/>
        <end position="675"/>
    </location>
</feature>
<keyword evidence="12" id="KW-1185">Reference proteome</keyword>
<feature type="domain" description="ResB-like" evidence="9">
    <location>
        <begin position="841"/>
        <end position="926"/>
    </location>
</feature>
<feature type="transmembrane region" description="Helical" evidence="7">
    <location>
        <begin position="940"/>
        <end position="966"/>
    </location>
</feature>
<dbReference type="Pfam" id="PF05140">
    <property type="entry name" value="ResB"/>
    <property type="match status" value="1"/>
</dbReference>
<evidence type="ECO:0000256" key="2">
    <source>
        <dbReference type="ARBA" id="ARBA00022692"/>
    </source>
</evidence>
<dbReference type="Pfam" id="PF01578">
    <property type="entry name" value="Cytochrom_C_asm"/>
    <property type="match status" value="1"/>
</dbReference>
<keyword evidence="2 7" id="KW-0812">Transmembrane</keyword>
<dbReference type="Proteomes" id="UP001152797">
    <property type="component" value="Unassembled WGS sequence"/>
</dbReference>
<reference evidence="10" key="1">
    <citation type="submission" date="2022-10" db="EMBL/GenBank/DDBJ databases">
        <authorList>
            <person name="Chen Y."/>
            <person name="Dougan E. K."/>
            <person name="Chan C."/>
            <person name="Rhodes N."/>
            <person name="Thang M."/>
        </authorList>
    </citation>
    <scope>NUCLEOTIDE SEQUENCE</scope>
</reference>
<keyword evidence="3" id="KW-0201">Cytochrome c-type biogenesis</keyword>
<evidence type="ECO:0000259" key="8">
    <source>
        <dbReference type="Pfam" id="PF01578"/>
    </source>
</evidence>
<accession>A0A9P1BEA7</accession>
<feature type="transmembrane region" description="Helical" evidence="7">
    <location>
        <begin position="1409"/>
        <end position="1435"/>
    </location>
</feature>
<dbReference type="PANTHER" id="PTHR30071">
    <property type="entry name" value="HEME EXPORTER PROTEIN C"/>
    <property type="match status" value="1"/>
</dbReference>
<evidence type="ECO:0000313" key="10">
    <source>
        <dbReference type="EMBL" id="CAI3971609.1"/>
    </source>
</evidence>